<evidence type="ECO:0000256" key="1">
    <source>
        <dbReference type="SAM" id="MobiDB-lite"/>
    </source>
</evidence>
<gene>
    <name evidence="2" type="ORF">MARPO_0047s0136</name>
</gene>
<feature type="region of interest" description="Disordered" evidence="1">
    <location>
        <begin position="1"/>
        <end position="31"/>
    </location>
</feature>
<feature type="compositionally biased region" description="Polar residues" evidence="1">
    <location>
        <begin position="1"/>
        <end position="20"/>
    </location>
</feature>
<protein>
    <submittedName>
        <fullName evidence="2">Uncharacterized protein</fullName>
    </submittedName>
</protein>
<dbReference type="Proteomes" id="UP000244005">
    <property type="component" value="Unassembled WGS sequence"/>
</dbReference>
<dbReference type="Gramene" id="Mp6g14810.1">
    <property type="protein sequence ID" value="Mp6g14810.1.cds"/>
    <property type="gene ID" value="Mp6g14810"/>
</dbReference>
<sequence length="147" mass="16736">MRRDTQSPYHTNFNRDQTPQAEAAARHTDRTRPSFTKQISSLFMSAGVFLSQCWKFIQNVILCWKVVILGARLDLVNSLFGKQCQRCRGRDAFMGFCFFAWDSRNPWYRTVLLLSESPGPIVRGRPLVVGGNLEVEPLNVPASVRSV</sequence>
<dbReference type="AlphaFoldDB" id="A0A2R6WZ87"/>
<name>A0A2R6WZ87_MARPO</name>
<keyword evidence="3" id="KW-1185">Reference proteome</keyword>
<accession>A0A2R6WZ87</accession>
<reference evidence="3" key="1">
    <citation type="journal article" date="2017" name="Cell">
        <title>Insights into land plant evolution garnered from the Marchantia polymorpha genome.</title>
        <authorList>
            <person name="Bowman J.L."/>
            <person name="Kohchi T."/>
            <person name="Yamato K.T."/>
            <person name="Jenkins J."/>
            <person name="Shu S."/>
            <person name="Ishizaki K."/>
            <person name="Yamaoka S."/>
            <person name="Nishihama R."/>
            <person name="Nakamura Y."/>
            <person name="Berger F."/>
            <person name="Adam C."/>
            <person name="Aki S.S."/>
            <person name="Althoff F."/>
            <person name="Araki T."/>
            <person name="Arteaga-Vazquez M.A."/>
            <person name="Balasubrmanian S."/>
            <person name="Barry K."/>
            <person name="Bauer D."/>
            <person name="Boehm C.R."/>
            <person name="Briginshaw L."/>
            <person name="Caballero-Perez J."/>
            <person name="Catarino B."/>
            <person name="Chen F."/>
            <person name="Chiyoda S."/>
            <person name="Chovatia M."/>
            <person name="Davies K.M."/>
            <person name="Delmans M."/>
            <person name="Demura T."/>
            <person name="Dierschke T."/>
            <person name="Dolan L."/>
            <person name="Dorantes-Acosta A.E."/>
            <person name="Eklund D.M."/>
            <person name="Florent S.N."/>
            <person name="Flores-Sandoval E."/>
            <person name="Fujiyama A."/>
            <person name="Fukuzawa H."/>
            <person name="Galik B."/>
            <person name="Grimanelli D."/>
            <person name="Grimwood J."/>
            <person name="Grossniklaus U."/>
            <person name="Hamada T."/>
            <person name="Haseloff J."/>
            <person name="Hetherington A.J."/>
            <person name="Higo A."/>
            <person name="Hirakawa Y."/>
            <person name="Hundley H.N."/>
            <person name="Ikeda Y."/>
            <person name="Inoue K."/>
            <person name="Inoue S.I."/>
            <person name="Ishida S."/>
            <person name="Jia Q."/>
            <person name="Kakita M."/>
            <person name="Kanazawa T."/>
            <person name="Kawai Y."/>
            <person name="Kawashima T."/>
            <person name="Kennedy M."/>
            <person name="Kinose K."/>
            <person name="Kinoshita T."/>
            <person name="Kohara Y."/>
            <person name="Koide E."/>
            <person name="Komatsu K."/>
            <person name="Kopischke S."/>
            <person name="Kubo M."/>
            <person name="Kyozuka J."/>
            <person name="Lagercrantz U."/>
            <person name="Lin S.S."/>
            <person name="Lindquist E."/>
            <person name="Lipzen A.M."/>
            <person name="Lu C.W."/>
            <person name="De Luna E."/>
            <person name="Martienssen R.A."/>
            <person name="Minamino N."/>
            <person name="Mizutani M."/>
            <person name="Mizutani M."/>
            <person name="Mochizuki N."/>
            <person name="Monte I."/>
            <person name="Mosher R."/>
            <person name="Nagasaki H."/>
            <person name="Nakagami H."/>
            <person name="Naramoto S."/>
            <person name="Nishitani K."/>
            <person name="Ohtani M."/>
            <person name="Okamoto T."/>
            <person name="Okumura M."/>
            <person name="Phillips J."/>
            <person name="Pollak B."/>
            <person name="Reinders A."/>
            <person name="Rovekamp M."/>
            <person name="Sano R."/>
            <person name="Sawa S."/>
            <person name="Schmid M.W."/>
            <person name="Shirakawa M."/>
            <person name="Solano R."/>
            <person name="Spunde A."/>
            <person name="Suetsugu N."/>
            <person name="Sugano S."/>
            <person name="Sugiyama A."/>
            <person name="Sun R."/>
            <person name="Suzuki Y."/>
            <person name="Takenaka M."/>
            <person name="Takezawa D."/>
            <person name="Tomogane H."/>
            <person name="Tsuzuki M."/>
            <person name="Ueda T."/>
            <person name="Umeda M."/>
            <person name="Ward J.M."/>
            <person name="Watanabe Y."/>
            <person name="Yazaki K."/>
            <person name="Yokoyama R."/>
            <person name="Yoshitake Y."/>
            <person name="Yotsui I."/>
            <person name="Zachgo S."/>
            <person name="Schmutz J."/>
        </authorList>
    </citation>
    <scope>NUCLEOTIDE SEQUENCE [LARGE SCALE GENOMIC DNA]</scope>
    <source>
        <strain evidence="3">Tak-1</strain>
    </source>
</reference>
<proteinExistence type="predicted"/>
<evidence type="ECO:0000313" key="3">
    <source>
        <dbReference type="Proteomes" id="UP000244005"/>
    </source>
</evidence>
<organism evidence="2 3">
    <name type="scientific">Marchantia polymorpha</name>
    <name type="common">Common liverwort</name>
    <name type="synonym">Marchantia aquatica</name>
    <dbReference type="NCBI Taxonomy" id="3197"/>
    <lineage>
        <taxon>Eukaryota</taxon>
        <taxon>Viridiplantae</taxon>
        <taxon>Streptophyta</taxon>
        <taxon>Embryophyta</taxon>
        <taxon>Marchantiophyta</taxon>
        <taxon>Marchantiopsida</taxon>
        <taxon>Marchantiidae</taxon>
        <taxon>Marchantiales</taxon>
        <taxon>Marchantiaceae</taxon>
        <taxon>Marchantia</taxon>
    </lineage>
</organism>
<dbReference type="EMBL" id="KZ772719">
    <property type="protein sequence ID" value="PTQ39172.1"/>
    <property type="molecule type" value="Genomic_DNA"/>
</dbReference>
<evidence type="ECO:0000313" key="2">
    <source>
        <dbReference type="EMBL" id="PTQ39172.1"/>
    </source>
</evidence>